<protein>
    <submittedName>
        <fullName evidence="1">Uncharacterized protein</fullName>
    </submittedName>
</protein>
<sequence length="54" mass="6213">MAMKVATYSVFSTPHTIVTISRTDFGETFPVRLRQHRQFTQAELRLRGQSEGDN</sequence>
<organism evidence="1 2">
    <name type="scientific">Nonomuraea jabiensis</name>
    <dbReference type="NCBI Taxonomy" id="882448"/>
    <lineage>
        <taxon>Bacteria</taxon>
        <taxon>Bacillati</taxon>
        <taxon>Actinomycetota</taxon>
        <taxon>Actinomycetes</taxon>
        <taxon>Streptosporangiales</taxon>
        <taxon>Streptosporangiaceae</taxon>
        <taxon>Nonomuraea</taxon>
    </lineage>
</organism>
<dbReference type="RefSeq" id="WP_185074438.1">
    <property type="nucleotide sequence ID" value="NZ_JACHMB010000001.1"/>
</dbReference>
<evidence type="ECO:0000313" key="2">
    <source>
        <dbReference type="Proteomes" id="UP000579153"/>
    </source>
</evidence>
<keyword evidence="2" id="KW-1185">Reference proteome</keyword>
<dbReference type="EMBL" id="JACHMB010000001">
    <property type="protein sequence ID" value="MBB5781085.1"/>
    <property type="molecule type" value="Genomic_DNA"/>
</dbReference>
<gene>
    <name evidence="1" type="ORF">HD596_007841</name>
</gene>
<accession>A0A7W9GC65</accession>
<comment type="caution">
    <text evidence="1">The sequence shown here is derived from an EMBL/GenBank/DDBJ whole genome shotgun (WGS) entry which is preliminary data.</text>
</comment>
<proteinExistence type="predicted"/>
<name>A0A7W9GC65_9ACTN</name>
<dbReference type="Proteomes" id="UP000579153">
    <property type="component" value="Unassembled WGS sequence"/>
</dbReference>
<dbReference type="AlphaFoldDB" id="A0A7W9GC65"/>
<evidence type="ECO:0000313" key="1">
    <source>
        <dbReference type="EMBL" id="MBB5781085.1"/>
    </source>
</evidence>
<reference evidence="1 2" key="1">
    <citation type="submission" date="2020-08" db="EMBL/GenBank/DDBJ databases">
        <title>Sequencing the genomes of 1000 actinobacteria strains.</title>
        <authorList>
            <person name="Klenk H.-P."/>
        </authorList>
    </citation>
    <scope>NUCLEOTIDE SEQUENCE [LARGE SCALE GENOMIC DNA]</scope>
    <source>
        <strain evidence="1 2">DSM 45507</strain>
    </source>
</reference>